<accession>A0A1J7HRX7</accession>
<dbReference type="Proteomes" id="UP000188354">
    <property type="component" value="Chromosome LG03"/>
</dbReference>
<dbReference type="AlphaFoldDB" id="A0A1J7HRX7"/>
<gene>
    <name evidence="1" type="ORF">TanjilG_12282</name>
</gene>
<keyword evidence="2" id="KW-1185">Reference proteome</keyword>
<sequence length="332" mass="37232">MVEIVGGGGSSSESNVEMLYGRPPTFAALSSRCRRQRIFSSIPGRGNWVIKKYSRRFMMYIIRSMSDRIEKVIRMLYQLASRVAPDSGVGVPDGRDGKPWRSLEADVGCDLEWHDHTESSRTPSTVVPLPHFTEAPSTPLPSAKVPSSPAPFVQVTLLPPPTQMTKGRSMLDKGKATNSCPTTDRLGKKINNIPDSRGIDQQLLSASTKKSFHKIMLPPLFKNLKQWKIMSASMMNFFKMRGFLDVGFGEHWMRHAKDRAAKVEEGLTLRPEEVSKVKATLDEENAKEEIQLGHPDEHLSWMPIDDFVGIDELVFEDPNGTLIKMSFPSKDM</sequence>
<dbReference type="Gramene" id="OIW15428">
    <property type="protein sequence ID" value="OIW15428"/>
    <property type="gene ID" value="TanjilG_12282"/>
</dbReference>
<dbReference type="EMBL" id="CM007363">
    <property type="protein sequence ID" value="OIW15428.1"/>
    <property type="molecule type" value="Genomic_DNA"/>
</dbReference>
<evidence type="ECO:0000313" key="2">
    <source>
        <dbReference type="Proteomes" id="UP000188354"/>
    </source>
</evidence>
<organism evidence="1 2">
    <name type="scientific">Lupinus angustifolius</name>
    <name type="common">Narrow-leaved blue lupine</name>
    <dbReference type="NCBI Taxonomy" id="3871"/>
    <lineage>
        <taxon>Eukaryota</taxon>
        <taxon>Viridiplantae</taxon>
        <taxon>Streptophyta</taxon>
        <taxon>Embryophyta</taxon>
        <taxon>Tracheophyta</taxon>
        <taxon>Spermatophyta</taxon>
        <taxon>Magnoliopsida</taxon>
        <taxon>eudicotyledons</taxon>
        <taxon>Gunneridae</taxon>
        <taxon>Pentapetalae</taxon>
        <taxon>rosids</taxon>
        <taxon>fabids</taxon>
        <taxon>Fabales</taxon>
        <taxon>Fabaceae</taxon>
        <taxon>Papilionoideae</taxon>
        <taxon>50 kb inversion clade</taxon>
        <taxon>genistoids sensu lato</taxon>
        <taxon>core genistoids</taxon>
        <taxon>Genisteae</taxon>
        <taxon>Lupinus</taxon>
    </lineage>
</organism>
<protein>
    <submittedName>
        <fullName evidence="1">Uncharacterized protein</fullName>
    </submittedName>
</protein>
<reference evidence="1 2" key="1">
    <citation type="journal article" date="2017" name="Plant Biotechnol. J.">
        <title>A comprehensive draft genome sequence for lupin (Lupinus angustifolius), an emerging health food: insights into plant-microbe interactions and legume evolution.</title>
        <authorList>
            <person name="Hane J.K."/>
            <person name="Ming Y."/>
            <person name="Kamphuis L.G."/>
            <person name="Nelson M.N."/>
            <person name="Garg G."/>
            <person name="Atkins C.A."/>
            <person name="Bayer P.E."/>
            <person name="Bravo A."/>
            <person name="Bringans S."/>
            <person name="Cannon S."/>
            <person name="Edwards D."/>
            <person name="Foley R."/>
            <person name="Gao L.L."/>
            <person name="Harrison M.J."/>
            <person name="Huang W."/>
            <person name="Hurgobin B."/>
            <person name="Li S."/>
            <person name="Liu C.W."/>
            <person name="McGrath A."/>
            <person name="Morahan G."/>
            <person name="Murray J."/>
            <person name="Weller J."/>
            <person name="Jian J."/>
            <person name="Singh K.B."/>
        </authorList>
    </citation>
    <scope>NUCLEOTIDE SEQUENCE [LARGE SCALE GENOMIC DNA]</scope>
    <source>
        <strain evidence="2">cv. Tanjil</strain>
        <tissue evidence="1">Whole plant</tissue>
    </source>
</reference>
<name>A0A1J7HRX7_LUPAN</name>
<evidence type="ECO:0000313" key="1">
    <source>
        <dbReference type="EMBL" id="OIW15428.1"/>
    </source>
</evidence>
<proteinExistence type="predicted"/>